<dbReference type="GO" id="GO:0005525">
    <property type="term" value="F:GTP binding"/>
    <property type="evidence" value="ECO:0007669"/>
    <property type="project" value="UniProtKB-KW"/>
</dbReference>
<protein>
    <submittedName>
        <fullName evidence="7">Ribosome biogenesis GTP-binding protein YsxC</fullName>
    </submittedName>
</protein>
<dbReference type="PROSITE" id="PS51706">
    <property type="entry name" value="G_ENGB"/>
    <property type="match status" value="1"/>
</dbReference>
<dbReference type="EMBL" id="KN847318">
    <property type="protein sequence ID" value="KIW58961.1"/>
    <property type="molecule type" value="Genomic_DNA"/>
</dbReference>
<evidence type="ECO:0000313" key="8">
    <source>
        <dbReference type="Proteomes" id="UP000054342"/>
    </source>
</evidence>
<keyword evidence="1" id="KW-0479">Metal-binding</keyword>
<feature type="region of interest" description="Disordered" evidence="5">
    <location>
        <begin position="393"/>
        <end position="518"/>
    </location>
</feature>
<feature type="region of interest" description="Disordered" evidence="5">
    <location>
        <begin position="352"/>
        <end position="373"/>
    </location>
</feature>
<dbReference type="PANTHER" id="PTHR46498">
    <property type="entry name" value="GTP-BINDING PROTEIN 8"/>
    <property type="match status" value="1"/>
</dbReference>
<reference evidence="7 8" key="1">
    <citation type="submission" date="2015-01" db="EMBL/GenBank/DDBJ databases">
        <title>The Genome Sequence of Exophiala xenobiotica CBS118157.</title>
        <authorList>
            <consortium name="The Broad Institute Genomics Platform"/>
            <person name="Cuomo C."/>
            <person name="de Hoog S."/>
            <person name="Gorbushina A."/>
            <person name="Stielow B."/>
            <person name="Teixiera M."/>
            <person name="Abouelleil A."/>
            <person name="Chapman S.B."/>
            <person name="Priest M."/>
            <person name="Young S.K."/>
            <person name="Wortman J."/>
            <person name="Nusbaum C."/>
            <person name="Birren B."/>
        </authorList>
    </citation>
    <scope>NUCLEOTIDE SEQUENCE [LARGE SCALE GENOMIC DNA]</scope>
    <source>
        <strain evidence="7 8">CBS 118157</strain>
    </source>
</reference>
<dbReference type="AlphaFoldDB" id="A0A0D2C2D7"/>
<dbReference type="RefSeq" id="XP_013319545.1">
    <property type="nucleotide sequence ID" value="XM_013464091.1"/>
</dbReference>
<dbReference type="GO" id="GO:0005739">
    <property type="term" value="C:mitochondrion"/>
    <property type="evidence" value="ECO:0007669"/>
    <property type="project" value="TreeGrafter"/>
</dbReference>
<dbReference type="InterPro" id="IPR030393">
    <property type="entry name" value="G_ENGB_dom"/>
</dbReference>
<keyword evidence="3" id="KW-0460">Magnesium</keyword>
<dbReference type="SUPFAM" id="SSF52540">
    <property type="entry name" value="P-loop containing nucleoside triphosphate hydrolases"/>
    <property type="match status" value="1"/>
</dbReference>
<dbReference type="PANTHER" id="PTHR46498:SF1">
    <property type="entry name" value="GTP-BINDING PROTEIN 8"/>
    <property type="match status" value="1"/>
</dbReference>
<dbReference type="InterPro" id="IPR052279">
    <property type="entry name" value="EngB_GTPase"/>
</dbReference>
<feature type="compositionally biased region" description="Low complexity" evidence="5">
    <location>
        <begin position="393"/>
        <end position="409"/>
    </location>
</feature>
<accession>A0A0D2C2D7</accession>
<evidence type="ECO:0000256" key="5">
    <source>
        <dbReference type="SAM" id="MobiDB-lite"/>
    </source>
</evidence>
<keyword evidence="2" id="KW-0547">Nucleotide-binding</keyword>
<evidence type="ECO:0000256" key="2">
    <source>
        <dbReference type="ARBA" id="ARBA00022741"/>
    </source>
</evidence>
<feature type="compositionally biased region" description="Basic and acidic residues" evidence="5">
    <location>
        <begin position="419"/>
        <end position="431"/>
    </location>
</feature>
<dbReference type="OrthoDB" id="391988at2759"/>
<sequence>MQKFTCLSCRQVLRSRLRQRLSQLQDGRRRFHAFSPLLNGQPRSAESWYWETKPPTLQELAAAEYFFKHNRPFRQWAGEGWRQQGGQPGSLLVPEVIFLGRSNVGKSSLINALAGEDLNRSSSTPGATTIMAAWAFAAKKPSGGAVPGWDGDVSSKLSLVDMPGYGFGSRSQWSEAIMSYLVKRKNIRRAFVLLDAIHGVGAGDRHMIEVLRGLAIPYQIIATKCDRLLLHKGSQSEVRQALTSLRSQVQLDTQKEQELGLGEIISVGNLHAAALRGKPPPKTKDIPFGLQNLQWAILRAAGLDSYVVQKAQAHGVLKNIPAKEQPSLNIGESTIRDMAGPRTPEAEAQVMDRNQETVKETSPTRAEEVRNSSTLSLPELSVADFIREIMNAKSAPSSSSSPQIAKSLAPRLNSARTSPKPDEDFLHEPVFRLDSQSATRSPTARASRLRSARDAATSDDNIKPSHKPTAHSREADSPRIRLTPVRDSRTASQNVVPGTKPSETRASPSKTLPAGKGVVRGVDAFEALMASHKPQKQSQSKSKVPSRKQGQRNGKQARSMSGGEQAKTTQPALTGKGVLRGMDAFEAMAAGDTQKNSSKRSRKGVLDEYHRICQTGL</sequence>
<proteinExistence type="predicted"/>
<feature type="domain" description="EngB-type G" evidence="6">
    <location>
        <begin position="92"/>
        <end position="274"/>
    </location>
</feature>
<gene>
    <name evidence="7" type="ORF">PV05_03451</name>
</gene>
<dbReference type="GeneID" id="25325359"/>
<feature type="compositionally biased region" description="Basic and acidic residues" evidence="5">
    <location>
        <begin position="471"/>
        <end position="489"/>
    </location>
</feature>
<dbReference type="Proteomes" id="UP000054342">
    <property type="component" value="Unassembled WGS sequence"/>
</dbReference>
<evidence type="ECO:0000256" key="4">
    <source>
        <dbReference type="ARBA" id="ARBA00023134"/>
    </source>
</evidence>
<name>A0A0D2C2D7_9EURO</name>
<keyword evidence="8" id="KW-1185">Reference proteome</keyword>
<organism evidence="7 8">
    <name type="scientific">Exophiala xenobiotica</name>
    <dbReference type="NCBI Taxonomy" id="348802"/>
    <lineage>
        <taxon>Eukaryota</taxon>
        <taxon>Fungi</taxon>
        <taxon>Dikarya</taxon>
        <taxon>Ascomycota</taxon>
        <taxon>Pezizomycotina</taxon>
        <taxon>Eurotiomycetes</taxon>
        <taxon>Chaetothyriomycetidae</taxon>
        <taxon>Chaetothyriales</taxon>
        <taxon>Herpotrichiellaceae</taxon>
        <taxon>Exophiala</taxon>
    </lineage>
</organism>
<dbReference type="STRING" id="348802.A0A0D2C2D7"/>
<dbReference type="CDD" id="cd01876">
    <property type="entry name" value="YihA_EngB"/>
    <property type="match status" value="1"/>
</dbReference>
<feature type="region of interest" description="Disordered" evidence="5">
    <location>
        <begin position="530"/>
        <end position="573"/>
    </location>
</feature>
<evidence type="ECO:0000259" key="6">
    <source>
        <dbReference type="PROSITE" id="PS51706"/>
    </source>
</evidence>
<dbReference type="HOGENOM" id="CLU_030581_0_0_1"/>
<evidence type="ECO:0000256" key="1">
    <source>
        <dbReference type="ARBA" id="ARBA00022723"/>
    </source>
</evidence>
<dbReference type="GO" id="GO:0046872">
    <property type="term" value="F:metal ion binding"/>
    <property type="evidence" value="ECO:0007669"/>
    <property type="project" value="UniProtKB-KW"/>
</dbReference>
<keyword evidence="4" id="KW-0342">GTP-binding</keyword>
<dbReference type="Pfam" id="PF01926">
    <property type="entry name" value="MMR_HSR1"/>
    <property type="match status" value="1"/>
</dbReference>
<evidence type="ECO:0000313" key="7">
    <source>
        <dbReference type="EMBL" id="KIW58961.1"/>
    </source>
</evidence>
<dbReference type="InterPro" id="IPR006073">
    <property type="entry name" value="GTP-bd"/>
</dbReference>
<dbReference type="Gene3D" id="3.40.50.300">
    <property type="entry name" value="P-loop containing nucleotide triphosphate hydrolases"/>
    <property type="match status" value="1"/>
</dbReference>
<feature type="compositionally biased region" description="Low complexity" evidence="5">
    <location>
        <begin position="437"/>
        <end position="446"/>
    </location>
</feature>
<dbReference type="InterPro" id="IPR027417">
    <property type="entry name" value="P-loop_NTPase"/>
</dbReference>
<evidence type="ECO:0000256" key="3">
    <source>
        <dbReference type="ARBA" id="ARBA00022842"/>
    </source>
</evidence>